<feature type="transmembrane region" description="Helical" evidence="12">
    <location>
        <begin position="121"/>
        <end position="139"/>
    </location>
</feature>
<proteinExistence type="inferred from homology"/>
<organism evidence="15">
    <name type="scientific">Enterobius vermicularis</name>
    <name type="common">Human pinworm</name>
    <dbReference type="NCBI Taxonomy" id="51028"/>
    <lineage>
        <taxon>Eukaryota</taxon>
        <taxon>Metazoa</taxon>
        <taxon>Ecdysozoa</taxon>
        <taxon>Nematoda</taxon>
        <taxon>Chromadorea</taxon>
        <taxon>Rhabditida</taxon>
        <taxon>Spirurina</taxon>
        <taxon>Oxyuridomorpha</taxon>
        <taxon>Oxyuroidea</taxon>
        <taxon>Oxyuridae</taxon>
        <taxon>Enterobius</taxon>
    </lineage>
</organism>
<comment type="similarity">
    <text evidence="3 12">Belongs to the glycosyltransferase 22 family.</text>
</comment>
<evidence type="ECO:0000256" key="3">
    <source>
        <dbReference type="ARBA" id="ARBA00007063"/>
    </source>
</evidence>
<comment type="pathway">
    <text evidence="2">Protein modification; protein glycosylation.</text>
</comment>
<evidence type="ECO:0000256" key="7">
    <source>
        <dbReference type="ARBA" id="ARBA00022824"/>
    </source>
</evidence>
<evidence type="ECO:0000313" key="13">
    <source>
        <dbReference type="EMBL" id="VDD89624.1"/>
    </source>
</evidence>
<evidence type="ECO:0000256" key="8">
    <source>
        <dbReference type="ARBA" id="ARBA00022989"/>
    </source>
</evidence>
<feature type="transmembrane region" description="Helical" evidence="12">
    <location>
        <begin position="145"/>
        <end position="164"/>
    </location>
</feature>
<dbReference type="Pfam" id="PF03901">
    <property type="entry name" value="Glyco_transf_22"/>
    <property type="match status" value="1"/>
</dbReference>
<dbReference type="UniPathway" id="UPA00378"/>
<evidence type="ECO:0000256" key="4">
    <source>
        <dbReference type="ARBA" id="ARBA00022676"/>
    </source>
</evidence>
<evidence type="ECO:0000256" key="12">
    <source>
        <dbReference type="RuleBase" id="RU363075"/>
    </source>
</evidence>
<feature type="transmembrane region" description="Helical" evidence="12">
    <location>
        <begin position="87"/>
        <end position="109"/>
    </location>
</feature>
<dbReference type="GO" id="GO:0005789">
    <property type="term" value="C:endoplasmic reticulum membrane"/>
    <property type="evidence" value="ECO:0007669"/>
    <property type="project" value="UniProtKB-SubCell"/>
</dbReference>
<evidence type="ECO:0000313" key="14">
    <source>
        <dbReference type="Proteomes" id="UP000274131"/>
    </source>
</evidence>
<keyword evidence="5" id="KW-0808">Transferase</keyword>
<gene>
    <name evidence="13" type="ORF">EVEC_LOCUS4375</name>
</gene>
<evidence type="ECO:0000256" key="2">
    <source>
        <dbReference type="ARBA" id="ARBA00004922"/>
    </source>
</evidence>
<dbReference type="WBParaSite" id="EVEC_0000466701-mRNA-1">
    <property type="protein sequence ID" value="EVEC_0000466701-mRNA-1"/>
    <property type="gene ID" value="EVEC_0000466701"/>
</dbReference>
<evidence type="ECO:0000256" key="5">
    <source>
        <dbReference type="ARBA" id="ARBA00022679"/>
    </source>
</evidence>
<comment type="subcellular location">
    <subcellularLocation>
        <location evidence="1 12">Endoplasmic reticulum membrane</location>
        <topology evidence="1 12">Multi-pass membrane protein</topology>
    </subcellularLocation>
</comment>
<reference evidence="15" key="1">
    <citation type="submission" date="2016-04" db="UniProtKB">
        <authorList>
            <consortium name="WormBaseParasite"/>
        </authorList>
    </citation>
    <scope>IDENTIFICATION</scope>
</reference>
<dbReference type="AlphaFoldDB" id="A0A158QAC0"/>
<keyword evidence="8 12" id="KW-1133">Transmembrane helix</keyword>
<name>A0A158QAC0_ENTVE</name>
<feature type="transmembrane region" description="Helical" evidence="12">
    <location>
        <begin position="171"/>
        <end position="197"/>
    </location>
</feature>
<reference evidence="13 14" key="2">
    <citation type="submission" date="2018-10" db="EMBL/GenBank/DDBJ databases">
        <authorList>
            <consortium name="Pathogen Informatics"/>
        </authorList>
    </citation>
    <scope>NUCLEOTIDE SEQUENCE [LARGE SCALE GENOMIC DNA]</scope>
</reference>
<evidence type="ECO:0000256" key="6">
    <source>
        <dbReference type="ARBA" id="ARBA00022692"/>
    </source>
</evidence>
<keyword evidence="7 12" id="KW-0256">Endoplasmic reticulum</keyword>
<dbReference type="GO" id="GO:0006487">
    <property type="term" value="P:protein N-linked glycosylation"/>
    <property type="evidence" value="ECO:0007669"/>
    <property type="project" value="TreeGrafter"/>
</dbReference>
<protein>
    <recommendedName>
        <fullName evidence="12">Mannosyltransferase</fullName>
        <ecNumber evidence="12">2.4.1.-</ecNumber>
    </recommendedName>
</protein>
<feature type="transmembrane region" description="Helical" evidence="12">
    <location>
        <begin position="12"/>
        <end position="36"/>
    </location>
</feature>
<keyword evidence="6 12" id="KW-0812">Transmembrane</keyword>
<sequence>MDNKLKKAVWVATVFTALFRCELILLFGTIFFLPIIMRKLSLFGWDGAVMNVAGISIPIDSIFWRRVLWPEGEVWWFNVVQNKSHHYGVYPFFWYFYSVLPRSLLASYLLVPLGILIEKRLLRFVLPAIFYIMLYSLLPHKELRFIIYTFPLLNLAAASVFFSWKRRRKSWFSYAIALVLASHILLNAVGTGVITYASSWNYPGSQGIGYLQFMQRYDRNKPISVYIDNFAAQTGVSRFLQFYDSWEYNKTENLQGEQLKRFDFLLIGSYRDRNIARFAKRKYSATHRLLYSVRAFQ</sequence>
<keyword evidence="14" id="KW-1185">Reference proteome</keyword>
<dbReference type="PANTHER" id="PTHR22760:SF1">
    <property type="entry name" value="DOL-P-MAN:MAN(7)GLCNAC(2)-PP-DOL ALPHA-1,6-MANNOSYLTRANSFERASE"/>
    <property type="match status" value="1"/>
</dbReference>
<dbReference type="OrthoDB" id="19039at2759"/>
<keyword evidence="4 12" id="KW-0328">Glycosyltransferase</keyword>
<evidence type="ECO:0000256" key="11">
    <source>
        <dbReference type="ARBA" id="ARBA00048899"/>
    </source>
</evidence>
<dbReference type="InterPro" id="IPR005599">
    <property type="entry name" value="GPI_mannosylTrfase"/>
</dbReference>
<dbReference type="Proteomes" id="UP000274131">
    <property type="component" value="Unassembled WGS sequence"/>
</dbReference>
<dbReference type="GO" id="GO:0052917">
    <property type="term" value="F:dol-P-Man:Man(7)GlcNAc(2)-PP-Dol alpha-1,6-mannosyltransferase activity"/>
    <property type="evidence" value="ECO:0007669"/>
    <property type="project" value="UniProtKB-EC"/>
</dbReference>
<dbReference type="STRING" id="51028.A0A158QAC0"/>
<keyword evidence="9 12" id="KW-0472">Membrane</keyword>
<dbReference type="PANTHER" id="PTHR22760">
    <property type="entry name" value="GLYCOSYLTRANSFERASE"/>
    <property type="match status" value="1"/>
</dbReference>
<comment type="function">
    <text evidence="10">Mannosyltransferase that operates in the biosynthetic pathway of dolichol-linked oligosaccharides, the glycan precursors employed in protein asparagine (N)-glycosylation. The assembly of dolichol-linked oligosaccharides begins on the cytosolic side of the endoplasmic reticulum membrane and finishes in its lumen. The sequential addition of sugars to dolichol pyrophosphate produces dolichol-linked oligosaccharides containing fourteen sugars, including two GlcNAcs, nine mannoses and three glucoses. Once assembled, the oligosaccharide is transferred from the lipid to nascent proteins by oligosaccharyltransferases. In the lumen of the endoplasmic reticulum, adds the eighth mannose residue in an alpha-1,6 linkage onto Man(7)GlcNAc(2)-PP-dolichol to produce Man(8)GlcNAc(2)-PP-dolichol.</text>
</comment>
<accession>A0A158QAC0</accession>
<evidence type="ECO:0000256" key="10">
    <source>
        <dbReference type="ARBA" id="ARBA00044721"/>
    </source>
</evidence>
<evidence type="ECO:0000256" key="9">
    <source>
        <dbReference type="ARBA" id="ARBA00023136"/>
    </source>
</evidence>
<dbReference type="EC" id="2.4.1.-" evidence="12"/>
<evidence type="ECO:0000256" key="1">
    <source>
        <dbReference type="ARBA" id="ARBA00004477"/>
    </source>
</evidence>
<dbReference type="EMBL" id="UXUI01007839">
    <property type="protein sequence ID" value="VDD89624.1"/>
    <property type="molecule type" value="Genomic_DNA"/>
</dbReference>
<evidence type="ECO:0000313" key="15">
    <source>
        <dbReference type="WBParaSite" id="EVEC_0000466701-mRNA-1"/>
    </source>
</evidence>
<comment type="catalytic activity">
    <reaction evidence="11">
        <text>an alpha-D-Man-(1-&gt;2)-alpha-D-Man-(1-&gt;2)-alpha-D-Man-(1-&gt;3)-[alpha-D-Man-(1-&gt;2)-alpha-D-Man-(1-&gt;3)-alpha-D-Man-(1-&gt;6)]-beta-D-Man-(1-&gt;4)-beta-D-GlcNAc-(1-&gt;4)-alpha-D-GlcNAc-diphospho-di-trans,poly-cis-dolichol + a di-trans,poly-cis-dolichyl beta-D-mannosyl phosphate = an alpha-D-Man-(1-&gt;2)-alpha-D-Man-(1-&gt;2)-alpha-D-Man-(1-&gt;3)-[alpha-D-Man-(1-&gt;2)-alpha-D-Man-(1-&gt;3)-[alpha-D-Man-(1-&gt;6)]-alpha-D-Man-(1-&gt;6)]-beta-D-Man-(1-&gt;4)-beta-D-GlcNAc-(1-&gt;4)-alpha-D-GlcNAc-diphospho-di-trans,poly-cis-dolichol + a di-trans,poly-cis-dolichyl phosphate + H(+)</text>
        <dbReference type="Rhea" id="RHEA:29535"/>
        <dbReference type="Rhea" id="RHEA-COMP:19498"/>
        <dbReference type="Rhea" id="RHEA-COMP:19501"/>
        <dbReference type="Rhea" id="RHEA-COMP:19518"/>
        <dbReference type="Rhea" id="RHEA-COMP:19519"/>
        <dbReference type="ChEBI" id="CHEBI:15378"/>
        <dbReference type="ChEBI" id="CHEBI:57683"/>
        <dbReference type="ChEBI" id="CHEBI:58211"/>
        <dbReference type="ChEBI" id="CHEBI:132517"/>
        <dbReference type="ChEBI" id="CHEBI:132519"/>
        <dbReference type="EC" id="2.4.1.260"/>
    </reaction>
    <physiologicalReaction direction="left-to-right" evidence="11">
        <dbReference type="Rhea" id="RHEA:29536"/>
    </physiologicalReaction>
</comment>